<dbReference type="Gene3D" id="3.40.1620.10">
    <property type="entry name" value="YefM-like domain"/>
    <property type="match status" value="1"/>
</dbReference>
<proteinExistence type="inferred from homology"/>
<dbReference type="AlphaFoldDB" id="A0A1H8M003"/>
<comment type="function">
    <text evidence="2">Antitoxin component of a type II toxin-antitoxin (TA) system.</text>
</comment>
<dbReference type="SUPFAM" id="SSF143120">
    <property type="entry name" value="YefM-like"/>
    <property type="match status" value="1"/>
</dbReference>
<evidence type="ECO:0000313" key="3">
    <source>
        <dbReference type="EMBL" id="SEO10724.1"/>
    </source>
</evidence>
<accession>A0A1H8M003</accession>
<dbReference type="OrthoDB" id="1524837at2"/>
<dbReference type="RefSeq" id="WP_091169420.1">
    <property type="nucleotide sequence ID" value="NZ_CBCSFM010000005.1"/>
</dbReference>
<dbReference type="EMBL" id="FODN01000003">
    <property type="protein sequence ID" value="SEO10724.1"/>
    <property type="molecule type" value="Genomic_DNA"/>
</dbReference>
<dbReference type="Pfam" id="PF02604">
    <property type="entry name" value="PhdYeFM_antitox"/>
    <property type="match status" value="1"/>
</dbReference>
<dbReference type="Gene3D" id="6.10.250.330">
    <property type="match status" value="1"/>
</dbReference>
<gene>
    <name evidence="3" type="ORF">SAMN04487942_1761</name>
</gene>
<dbReference type="PANTHER" id="PTHR33713:SF6">
    <property type="entry name" value="ANTITOXIN YEFM"/>
    <property type="match status" value="1"/>
</dbReference>
<dbReference type="InterPro" id="IPR036165">
    <property type="entry name" value="YefM-like_sf"/>
</dbReference>
<dbReference type="NCBIfam" id="TIGR01552">
    <property type="entry name" value="phd_fam"/>
    <property type="match status" value="1"/>
</dbReference>
<dbReference type="InterPro" id="IPR006442">
    <property type="entry name" value="Antitoxin_Phd/YefM"/>
</dbReference>
<organism evidence="3 4">
    <name type="scientific">Flavobacterium sinopsychrotolerans</name>
    <dbReference type="NCBI Taxonomy" id="604089"/>
    <lineage>
        <taxon>Bacteria</taxon>
        <taxon>Pseudomonadati</taxon>
        <taxon>Bacteroidota</taxon>
        <taxon>Flavobacteriia</taxon>
        <taxon>Flavobacteriales</taxon>
        <taxon>Flavobacteriaceae</taxon>
        <taxon>Flavobacterium</taxon>
    </lineage>
</organism>
<keyword evidence="4" id="KW-1185">Reference proteome</keyword>
<dbReference type="InterPro" id="IPR051405">
    <property type="entry name" value="phD/YefM_antitoxin"/>
</dbReference>
<dbReference type="PANTHER" id="PTHR33713">
    <property type="entry name" value="ANTITOXIN YAFN-RELATED"/>
    <property type="match status" value="1"/>
</dbReference>
<evidence type="ECO:0000256" key="1">
    <source>
        <dbReference type="ARBA" id="ARBA00009981"/>
    </source>
</evidence>
<evidence type="ECO:0000313" key="4">
    <source>
        <dbReference type="Proteomes" id="UP000198657"/>
    </source>
</evidence>
<dbReference type="Proteomes" id="UP000198657">
    <property type="component" value="Unassembled WGS sequence"/>
</dbReference>
<protein>
    <recommendedName>
        <fullName evidence="2">Antitoxin</fullName>
    </recommendedName>
</protein>
<dbReference type="STRING" id="604089.SAMN04487942_1761"/>
<sequence>MKAVTISTLRKNIKGYFDEVSESSEVIIVPRNDEEDAVVIISIKEYNSIMETQHLLSTKANRKRLTESIEQMEKGKLTTYNFDELETA</sequence>
<evidence type="ECO:0000256" key="2">
    <source>
        <dbReference type="RuleBase" id="RU362080"/>
    </source>
</evidence>
<comment type="similarity">
    <text evidence="1 2">Belongs to the phD/YefM antitoxin family.</text>
</comment>
<name>A0A1H8M003_9FLAO</name>
<reference evidence="4" key="1">
    <citation type="submission" date="2016-10" db="EMBL/GenBank/DDBJ databases">
        <authorList>
            <person name="Varghese N."/>
            <person name="Submissions S."/>
        </authorList>
    </citation>
    <scope>NUCLEOTIDE SEQUENCE [LARGE SCALE GENOMIC DNA]</scope>
    <source>
        <strain evidence="4">CGMCC 1.8704</strain>
    </source>
</reference>